<accession>A0A9D9IQP0</accession>
<dbReference type="EMBL" id="JADIMC010000116">
    <property type="protein sequence ID" value="MBO8477254.1"/>
    <property type="molecule type" value="Genomic_DNA"/>
</dbReference>
<feature type="domain" description="DUF4923" evidence="2">
    <location>
        <begin position="28"/>
        <end position="210"/>
    </location>
</feature>
<proteinExistence type="predicted"/>
<protein>
    <submittedName>
        <fullName evidence="3">DUF4923 family protein</fullName>
    </submittedName>
</protein>
<organism evidence="3 4">
    <name type="scientific">Candidatus Limisoma faecipullorum</name>
    <dbReference type="NCBI Taxonomy" id="2840854"/>
    <lineage>
        <taxon>Bacteria</taxon>
        <taxon>Pseudomonadati</taxon>
        <taxon>Bacteroidota</taxon>
        <taxon>Bacteroidia</taxon>
        <taxon>Bacteroidales</taxon>
        <taxon>Candidatus Limisoma</taxon>
    </lineage>
</organism>
<name>A0A9D9IQP0_9BACT</name>
<feature type="chain" id="PRO_5039331263" evidence="1">
    <location>
        <begin position="25"/>
        <end position="210"/>
    </location>
</feature>
<feature type="signal peptide" evidence="1">
    <location>
        <begin position="1"/>
        <end position="24"/>
    </location>
</feature>
<evidence type="ECO:0000313" key="4">
    <source>
        <dbReference type="Proteomes" id="UP000823598"/>
    </source>
</evidence>
<dbReference type="Pfam" id="PF16270">
    <property type="entry name" value="DUF4923"/>
    <property type="match status" value="1"/>
</dbReference>
<evidence type="ECO:0000313" key="3">
    <source>
        <dbReference type="EMBL" id="MBO8477254.1"/>
    </source>
</evidence>
<evidence type="ECO:0000256" key="1">
    <source>
        <dbReference type="SAM" id="SignalP"/>
    </source>
</evidence>
<dbReference type="InterPro" id="IPR032575">
    <property type="entry name" value="DUF4923"/>
</dbReference>
<reference evidence="3" key="2">
    <citation type="journal article" date="2021" name="PeerJ">
        <title>Extensive microbial diversity within the chicken gut microbiome revealed by metagenomics and culture.</title>
        <authorList>
            <person name="Gilroy R."/>
            <person name="Ravi A."/>
            <person name="Getino M."/>
            <person name="Pursley I."/>
            <person name="Horton D.L."/>
            <person name="Alikhan N.F."/>
            <person name="Baker D."/>
            <person name="Gharbi K."/>
            <person name="Hall N."/>
            <person name="Watson M."/>
            <person name="Adriaenssens E.M."/>
            <person name="Foster-Nyarko E."/>
            <person name="Jarju S."/>
            <person name="Secka A."/>
            <person name="Antonio M."/>
            <person name="Oren A."/>
            <person name="Chaudhuri R.R."/>
            <person name="La Ragione R."/>
            <person name="Hildebrand F."/>
            <person name="Pallen M.J."/>
        </authorList>
    </citation>
    <scope>NUCLEOTIDE SEQUENCE</scope>
    <source>
        <strain evidence="3">6919</strain>
    </source>
</reference>
<comment type="caution">
    <text evidence="3">The sequence shown here is derived from an EMBL/GenBank/DDBJ whole genome shotgun (WGS) entry which is preliminary data.</text>
</comment>
<sequence>MKNYSKVMMIAVVAILFGVQSANADNKLKDLLGKSSKLGGVVSNVLGSSKVKVSDLQGSWTTTSPAVIFRSDDLLEKAGGAAASSLVEDKLSPLYAKLGADGIKMTFDEKGNFTLTIKGKEVKGTVADNGDGSYSLKLGASKLLEKLGSDRSLTVYFQKSPTNLAIAADATKLVNLVEKLVSLTDQSTLNSIVKLLEKYDQICIGLRMEK</sequence>
<evidence type="ECO:0000259" key="2">
    <source>
        <dbReference type="Pfam" id="PF16270"/>
    </source>
</evidence>
<dbReference type="AlphaFoldDB" id="A0A9D9IQP0"/>
<gene>
    <name evidence="3" type="ORF">IAB88_09745</name>
</gene>
<keyword evidence="1" id="KW-0732">Signal</keyword>
<dbReference type="Proteomes" id="UP000823598">
    <property type="component" value="Unassembled WGS sequence"/>
</dbReference>
<reference evidence="3" key="1">
    <citation type="submission" date="2020-10" db="EMBL/GenBank/DDBJ databases">
        <authorList>
            <person name="Gilroy R."/>
        </authorList>
    </citation>
    <scope>NUCLEOTIDE SEQUENCE</scope>
    <source>
        <strain evidence="3">6919</strain>
    </source>
</reference>